<evidence type="ECO:0000313" key="4">
    <source>
        <dbReference type="EMBL" id="CAH2397055.1"/>
    </source>
</evidence>
<sequence length="515" mass="57151">MKTHKFALNRREALVGVAASMIMASTNPSVAQTPKKGGRLRVALAAGATSDTVDPAVMDSAFTIPIAYTAFNHLTETDSSGNVVPELSDEWSSEKSPAEWTFRLRKGVEFHNGKTMTAADVIASLNYHRGENSKSAAKPFLDAVEELRADGSDRIRVRLKAPNVDFPSTISDYHFVILPSTDGKIDPLAGIGTGPYVLQKLDPGVGASFSRNSNYFKSDRAFFDEVELRAVIDDAARNNALLTGEVDGIDQIPLQIASRLKQVPAIKIVETVGTEHNTLPMRTDIAPFNDVNVRMAIKHAIDRDAIVDKIMFGYAKPGNDNPISRAYRYFDSSLELRKYDPEKAKWYLKQAGLSSLQVDLSVAGSPFPGAVETGSLVQDAARAAGIEVNVIREVDDGYWSNVWMQRPWCAASWVGPASEDWIFTNAYAQGAAWNDTFWKNERFNQLLVHARGEQNDNLRREMYAEMQRLVRDDGGAVVLTYNSYVMGLRDNVEHGPLAANWRLDGYKFAERWWFS</sequence>
<evidence type="ECO:0000256" key="2">
    <source>
        <dbReference type="ARBA" id="ARBA00005695"/>
    </source>
</evidence>
<evidence type="ECO:0000259" key="3">
    <source>
        <dbReference type="Pfam" id="PF00496"/>
    </source>
</evidence>
<evidence type="ECO:0000313" key="5">
    <source>
        <dbReference type="Proteomes" id="UP001153050"/>
    </source>
</evidence>
<dbReference type="InterPro" id="IPR039424">
    <property type="entry name" value="SBP_5"/>
</dbReference>
<dbReference type="InterPro" id="IPR000914">
    <property type="entry name" value="SBP_5_dom"/>
</dbReference>
<dbReference type="CDD" id="cd08503">
    <property type="entry name" value="PBP2_NikA_DppA_OppA_like_17"/>
    <property type="match status" value="1"/>
</dbReference>
<dbReference type="SUPFAM" id="SSF53850">
    <property type="entry name" value="Periplasmic binding protein-like II"/>
    <property type="match status" value="1"/>
</dbReference>
<organism evidence="4 5">
    <name type="scientific">Mesorhizobium escarrei</name>
    <dbReference type="NCBI Taxonomy" id="666018"/>
    <lineage>
        <taxon>Bacteria</taxon>
        <taxon>Pseudomonadati</taxon>
        <taxon>Pseudomonadota</taxon>
        <taxon>Alphaproteobacteria</taxon>
        <taxon>Hyphomicrobiales</taxon>
        <taxon>Phyllobacteriaceae</taxon>
        <taxon>Mesorhizobium</taxon>
    </lineage>
</organism>
<accession>A0ABM9DM80</accession>
<comment type="similarity">
    <text evidence="2">Belongs to the bacterial solute-binding protein 5 family.</text>
</comment>
<dbReference type="EMBL" id="CAKXZT010000068">
    <property type="protein sequence ID" value="CAH2397055.1"/>
    <property type="molecule type" value="Genomic_DNA"/>
</dbReference>
<dbReference type="Gene3D" id="3.40.190.10">
    <property type="entry name" value="Periplasmic binding protein-like II"/>
    <property type="match status" value="1"/>
</dbReference>
<comment type="caution">
    <text evidence="4">The sequence shown here is derived from an EMBL/GenBank/DDBJ whole genome shotgun (WGS) entry which is preliminary data.</text>
</comment>
<keyword evidence="4" id="KW-0449">Lipoprotein</keyword>
<comment type="subcellular location">
    <subcellularLocation>
        <location evidence="1">Periplasm</location>
    </subcellularLocation>
</comment>
<proteinExistence type="inferred from homology"/>
<protein>
    <submittedName>
        <fullName evidence="4">Hemin-binding lipoprotein</fullName>
    </submittedName>
</protein>
<keyword evidence="5" id="KW-1185">Reference proteome</keyword>
<gene>
    <name evidence="4" type="primary">hbpA</name>
    <name evidence="4" type="ORF">MES5069_160041</name>
</gene>
<dbReference type="Gene3D" id="3.90.76.10">
    <property type="entry name" value="Dipeptide-binding Protein, Domain 1"/>
    <property type="match status" value="1"/>
</dbReference>
<evidence type="ECO:0000256" key="1">
    <source>
        <dbReference type="ARBA" id="ARBA00004418"/>
    </source>
</evidence>
<dbReference type="PIRSF" id="PIRSF002741">
    <property type="entry name" value="MppA"/>
    <property type="match status" value="1"/>
</dbReference>
<dbReference type="Pfam" id="PF00496">
    <property type="entry name" value="SBP_bac_5"/>
    <property type="match status" value="1"/>
</dbReference>
<dbReference type="Proteomes" id="UP001153050">
    <property type="component" value="Unassembled WGS sequence"/>
</dbReference>
<dbReference type="PANTHER" id="PTHR30290">
    <property type="entry name" value="PERIPLASMIC BINDING COMPONENT OF ABC TRANSPORTER"/>
    <property type="match status" value="1"/>
</dbReference>
<dbReference type="RefSeq" id="WP_254017076.1">
    <property type="nucleotide sequence ID" value="NZ_CAKXZT010000068.1"/>
</dbReference>
<reference evidence="4 5" key="1">
    <citation type="submission" date="2022-03" db="EMBL/GenBank/DDBJ databases">
        <authorList>
            <person name="Brunel B."/>
        </authorList>
    </citation>
    <scope>NUCLEOTIDE SEQUENCE [LARGE SCALE GENOMIC DNA]</scope>
    <source>
        <strain evidence="4">STM5069sample</strain>
    </source>
</reference>
<name>A0ABM9DM80_9HYPH</name>
<dbReference type="InterPro" id="IPR030678">
    <property type="entry name" value="Peptide/Ni-bd"/>
</dbReference>
<dbReference type="Gene3D" id="3.10.105.10">
    <property type="entry name" value="Dipeptide-binding Protein, Domain 3"/>
    <property type="match status" value="1"/>
</dbReference>
<feature type="domain" description="Solute-binding protein family 5" evidence="3">
    <location>
        <begin position="82"/>
        <end position="433"/>
    </location>
</feature>